<dbReference type="Gene3D" id="3.30.360.10">
    <property type="entry name" value="Dihydrodipicolinate Reductase, domain 2"/>
    <property type="match status" value="1"/>
</dbReference>
<dbReference type="GO" id="GO:0016491">
    <property type="term" value="F:oxidoreductase activity"/>
    <property type="evidence" value="ECO:0007669"/>
    <property type="project" value="UniProtKB-KW"/>
</dbReference>
<dbReference type="InterPro" id="IPR000683">
    <property type="entry name" value="Gfo/Idh/MocA-like_OxRdtase_N"/>
</dbReference>
<dbReference type="GO" id="GO:0000166">
    <property type="term" value="F:nucleotide binding"/>
    <property type="evidence" value="ECO:0007669"/>
    <property type="project" value="InterPro"/>
</dbReference>
<dbReference type="PANTHER" id="PTHR43818:SF11">
    <property type="entry name" value="BCDNA.GH03377"/>
    <property type="match status" value="1"/>
</dbReference>
<dbReference type="Pfam" id="PF01408">
    <property type="entry name" value="GFO_IDH_MocA"/>
    <property type="match status" value="1"/>
</dbReference>
<dbReference type="OrthoDB" id="9792085at2"/>
<name>A0A3D9ZVT2_9ACTN</name>
<reference evidence="4 5" key="1">
    <citation type="submission" date="2018-08" db="EMBL/GenBank/DDBJ databases">
        <title>Sequencing the genomes of 1000 actinobacteria strains.</title>
        <authorList>
            <person name="Klenk H.-P."/>
        </authorList>
    </citation>
    <scope>NUCLEOTIDE SEQUENCE [LARGE SCALE GENOMIC DNA]</scope>
    <source>
        <strain evidence="4 5">DSM 44099</strain>
    </source>
</reference>
<dbReference type="PANTHER" id="PTHR43818">
    <property type="entry name" value="BCDNA.GH03377"/>
    <property type="match status" value="1"/>
</dbReference>
<dbReference type="SUPFAM" id="SSF55347">
    <property type="entry name" value="Glyceraldehyde-3-phosphate dehydrogenase-like, C-terminal domain"/>
    <property type="match status" value="1"/>
</dbReference>
<evidence type="ECO:0000259" key="3">
    <source>
        <dbReference type="Pfam" id="PF22725"/>
    </source>
</evidence>
<dbReference type="SUPFAM" id="SSF51735">
    <property type="entry name" value="NAD(P)-binding Rossmann-fold domains"/>
    <property type="match status" value="1"/>
</dbReference>
<keyword evidence="5" id="KW-1185">Reference proteome</keyword>
<proteinExistence type="predicted"/>
<feature type="domain" description="Gfo/Idh/MocA-like oxidoreductase N-terminal" evidence="2">
    <location>
        <begin position="7"/>
        <end position="128"/>
    </location>
</feature>
<dbReference type="InterPro" id="IPR036291">
    <property type="entry name" value="NAD(P)-bd_dom_sf"/>
</dbReference>
<gene>
    <name evidence="4" type="ORF">DFJ67_7490</name>
</gene>
<sequence length="361" mass="38369">MKSTSSIRVAMLGTGAWARRAHLPTLTALPGVEVVACADASPDQAAEVARSFGIPSVYPGLDELLDATPELDLLVIAAPDDVHAPAMRTALARGIAVFCEKPLANDYATATELADLADAAAAPATVGYSFRYSPAVQALLADLESGVLGDVWLIEVAEHNSQFHPLLGKPMNWKGDPDYAAGGALFEYGSHVLDLCLWLLGPVSAVSSDLIRVRPDARLDDIATLQLRFAGGASGTLLCSWLLTGGYPGIRIRLHTSMGLAEVELSDTLPDAERYVRYHPDGSAIATPELSRLADGDTAYTRRHLMDLLGQLTGDHERASTISPTAGVRPSRTLPTVRQSARVQQVLEAALSAGDHWVHIP</sequence>
<dbReference type="Pfam" id="PF22725">
    <property type="entry name" value="GFO_IDH_MocA_C3"/>
    <property type="match status" value="1"/>
</dbReference>
<dbReference type="InterPro" id="IPR050463">
    <property type="entry name" value="Gfo/Idh/MocA_oxidrdct_glycsds"/>
</dbReference>
<accession>A0A3D9ZVT2</accession>
<keyword evidence="1" id="KW-0560">Oxidoreductase</keyword>
<evidence type="ECO:0000259" key="2">
    <source>
        <dbReference type="Pfam" id="PF01408"/>
    </source>
</evidence>
<dbReference type="EMBL" id="QUMQ01000001">
    <property type="protein sequence ID" value="REG01407.1"/>
    <property type="molecule type" value="Genomic_DNA"/>
</dbReference>
<dbReference type="Gene3D" id="3.40.50.720">
    <property type="entry name" value="NAD(P)-binding Rossmann-like Domain"/>
    <property type="match status" value="1"/>
</dbReference>
<dbReference type="InterPro" id="IPR055170">
    <property type="entry name" value="GFO_IDH_MocA-like_dom"/>
</dbReference>
<protein>
    <submittedName>
        <fullName evidence="4">Putative dehydrogenase</fullName>
    </submittedName>
</protein>
<evidence type="ECO:0000256" key="1">
    <source>
        <dbReference type="ARBA" id="ARBA00023002"/>
    </source>
</evidence>
<comment type="caution">
    <text evidence="4">The sequence shown here is derived from an EMBL/GenBank/DDBJ whole genome shotgun (WGS) entry which is preliminary data.</text>
</comment>
<evidence type="ECO:0000313" key="4">
    <source>
        <dbReference type="EMBL" id="REG01407.1"/>
    </source>
</evidence>
<dbReference type="RefSeq" id="WP_116073645.1">
    <property type="nucleotide sequence ID" value="NZ_BONB01000012.1"/>
</dbReference>
<evidence type="ECO:0000313" key="5">
    <source>
        <dbReference type="Proteomes" id="UP000256913"/>
    </source>
</evidence>
<feature type="domain" description="GFO/IDH/MocA-like oxidoreductase" evidence="3">
    <location>
        <begin position="141"/>
        <end position="259"/>
    </location>
</feature>
<organism evidence="4 5">
    <name type="scientific">Asanoa ferruginea</name>
    <dbReference type="NCBI Taxonomy" id="53367"/>
    <lineage>
        <taxon>Bacteria</taxon>
        <taxon>Bacillati</taxon>
        <taxon>Actinomycetota</taxon>
        <taxon>Actinomycetes</taxon>
        <taxon>Micromonosporales</taxon>
        <taxon>Micromonosporaceae</taxon>
        <taxon>Asanoa</taxon>
    </lineage>
</organism>
<dbReference type="Proteomes" id="UP000256913">
    <property type="component" value="Unassembled WGS sequence"/>
</dbReference>
<dbReference type="AlphaFoldDB" id="A0A3D9ZVT2"/>